<dbReference type="SUPFAM" id="SSF81383">
    <property type="entry name" value="F-box domain"/>
    <property type="match status" value="1"/>
</dbReference>
<evidence type="ECO:0000259" key="1">
    <source>
        <dbReference type="PROSITE" id="PS50181"/>
    </source>
</evidence>
<evidence type="ECO:0000313" key="5">
    <source>
        <dbReference type="Proteomes" id="UP000663870"/>
    </source>
</evidence>
<evidence type="ECO:0000313" key="2">
    <source>
        <dbReference type="EMBL" id="CAF1149922.1"/>
    </source>
</evidence>
<accession>A0A814SLE8</accession>
<reference evidence="2" key="1">
    <citation type="submission" date="2021-02" db="EMBL/GenBank/DDBJ databases">
        <authorList>
            <person name="Nowell W R."/>
        </authorList>
    </citation>
    <scope>NUCLEOTIDE SEQUENCE</scope>
</reference>
<comment type="caution">
    <text evidence="2">The sequence shown here is derived from an EMBL/GenBank/DDBJ whole genome shotgun (WGS) entry which is preliminary data.</text>
</comment>
<dbReference type="PROSITE" id="PS50181">
    <property type="entry name" value="FBOX"/>
    <property type="match status" value="1"/>
</dbReference>
<dbReference type="InterPro" id="IPR001810">
    <property type="entry name" value="F-box_dom"/>
</dbReference>
<dbReference type="InterPro" id="IPR032675">
    <property type="entry name" value="LRR_dom_sf"/>
</dbReference>
<organism evidence="2 4">
    <name type="scientific">Rotaria sordida</name>
    <dbReference type="NCBI Taxonomy" id="392033"/>
    <lineage>
        <taxon>Eukaryota</taxon>
        <taxon>Metazoa</taxon>
        <taxon>Spiralia</taxon>
        <taxon>Gnathifera</taxon>
        <taxon>Rotifera</taxon>
        <taxon>Eurotatoria</taxon>
        <taxon>Bdelloidea</taxon>
        <taxon>Philodinida</taxon>
        <taxon>Philodinidae</taxon>
        <taxon>Rotaria</taxon>
    </lineage>
</organism>
<dbReference type="EMBL" id="CAJNOL010001627">
    <property type="protein sequence ID" value="CAF1393688.1"/>
    <property type="molecule type" value="Genomic_DNA"/>
</dbReference>
<dbReference type="InterPro" id="IPR036047">
    <property type="entry name" value="F-box-like_dom_sf"/>
</dbReference>
<dbReference type="EMBL" id="CAJNOH010000931">
    <property type="protein sequence ID" value="CAF1149922.1"/>
    <property type="molecule type" value="Genomic_DNA"/>
</dbReference>
<dbReference type="PANTHER" id="PTHR20872:SF1">
    <property type="entry name" value="F-BOX DOMAIN-CONTAINING PROTEIN"/>
    <property type="match status" value="1"/>
</dbReference>
<gene>
    <name evidence="3" type="ORF">JXQ802_LOCUS34352</name>
    <name evidence="2" type="ORF">PYM288_LOCUS22169</name>
</gene>
<evidence type="ECO:0000313" key="3">
    <source>
        <dbReference type="EMBL" id="CAF1393688.1"/>
    </source>
</evidence>
<protein>
    <recommendedName>
        <fullName evidence="1">F-box domain-containing protein</fullName>
    </recommendedName>
</protein>
<dbReference type="Pfam" id="PF00646">
    <property type="entry name" value="F-box"/>
    <property type="match status" value="1"/>
</dbReference>
<sequence>MGWEELPTILLEEIFSLLPIRYRYYCSQVCQSWYRTFHSPFIWQTFIFDGNIFTRRKFNLFRGYERILNSYRVQLYLPRKSQYLKQLIIKPIPEYHNMCDFLNILTTFFHYYGSDNYPFPHLEEFSFTFYVLVSIDDDTNNQGNIVNAYYQHPNAFIRGKKRYYGTGGIILQTLRRFISSLHCLKRFHLNNLLLESDSDIGACLNELLENSSETLEYLEILNYSSHIVPLYIVGLFSNLYSISISSHSLNDDVLLLFANHLIHLHKLNIIQDELTIPCRYSDTVWTEIDIILQENRREWYIRMITKGKCKNEPFWPNNPAQVRAIIYDTSLIKLVQTSIYTCMEQYSKTLEIYAHLKSMCRVYIPRSFLERGDMAYIGLVKTTQYLHTLAIRERISTATCLLIAYYGTKHNLKYFYLRRNCVILRNEYRQYIFNEFDDNNEQMHIWLEKNCRQYNNVEDAVSLLFGRRWKMLSDWEYNQIHV</sequence>
<proteinExistence type="predicted"/>
<feature type="domain" description="F-box" evidence="1">
    <location>
        <begin position="1"/>
        <end position="46"/>
    </location>
</feature>
<dbReference type="Proteomes" id="UP000663870">
    <property type="component" value="Unassembled WGS sequence"/>
</dbReference>
<name>A0A814SLE8_9BILA</name>
<dbReference type="AlphaFoldDB" id="A0A814SLE8"/>
<keyword evidence="5" id="KW-1185">Reference proteome</keyword>
<dbReference type="SMART" id="SM00256">
    <property type="entry name" value="FBOX"/>
    <property type="match status" value="1"/>
</dbReference>
<dbReference type="Proteomes" id="UP000663854">
    <property type="component" value="Unassembled WGS sequence"/>
</dbReference>
<dbReference type="PANTHER" id="PTHR20872">
    <property type="match status" value="1"/>
</dbReference>
<evidence type="ECO:0000313" key="4">
    <source>
        <dbReference type="Proteomes" id="UP000663854"/>
    </source>
</evidence>
<dbReference type="Gene3D" id="3.80.10.10">
    <property type="entry name" value="Ribonuclease Inhibitor"/>
    <property type="match status" value="1"/>
</dbReference>
<dbReference type="Gene3D" id="1.20.1280.50">
    <property type="match status" value="1"/>
</dbReference>